<keyword evidence="3" id="KW-0106">Calcium</keyword>
<evidence type="ECO:0000256" key="1">
    <source>
        <dbReference type="ARBA" id="ARBA00022729"/>
    </source>
</evidence>
<sequence length="618" mass="69663" precursor="true">MCRQLSLFLLLLFVSLSTASGDELPTLLFDDVVVNEGEAVTLQLRLSAPSSHPVRLTASTRFGNAISGRDFASKSQRITFAPGVTEMSVSFQTKEDDIDEPDQFFWVFFRNPQRVDLVSNRARVTIRDNDAEPTIRFDRTVQSFVEGTNGGITKANIRVRLSHRSEKKIRFTVHTAPNTATELEFSPVAQRVLFQSAGIVFNYVVNLVPDSDLEGRQQFYLYMRNPSNAELVLDDPEADRIRTTIRILDDDHLVIPAPIDPASSFAWIGTFGRRFTDAELDAIATNTKFVVLAKFHAFFDIETHNEETELLRQRNSELKVLPYFNAKHWFVESRWGTTPDEDWLLKDAGGNLVRISTDRSDANYYDLRNPECRAWILATIALWLDTGLYDGIAFDSAGPIGDYGEATFWQDLLGGQTEIDAWNAGLASLLQDTKTLLNSQGYSVIFNGIGQSNLRGADRDTFQLAYTDGALNESFAIEPFGMLRSSLLDDIDLMQLADDKVLLMKTNVYHDGDQTRTVRMGRFAYACFLMGWVPGQSYFKFGVDDFYTTAELEDFPVERQLAIGLPLGTYTLADDILQREFEHYSIYANLSESEKTISHGSTSVTIPSMDAMFLERTE</sequence>
<evidence type="ECO:0000259" key="6">
    <source>
        <dbReference type="Pfam" id="PF03160"/>
    </source>
</evidence>
<gene>
    <name evidence="7" type="ORF">K239x_15640</name>
</gene>
<dbReference type="RefSeq" id="WP_419190057.1">
    <property type="nucleotide sequence ID" value="NZ_CP036526.1"/>
</dbReference>
<dbReference type="SUPFAM" id="SSF51445">
    <property type="entry name" value="(Trans)glycosidases"/>
    <property type="match status" value="1"/>
</dbReference>
<dbReference type="PANTHER" id="PTHR11878:SF65">
    <property type="entry name" value="NA_CA-EXCHANGE PROTEIN, ISOFORM G"/>
    <property type="match status" value="1"/>
</dbReference>
<dbReference type="EMBL" id="CP036526">
    <property type="protein sequence ID" value="QDT09618.1"/>
    <property type="molecule type" value="Genomic_DNA"/>
</dbReference>
<protein>
    <submittedName>
        <fullName evidence="7">Calx-beta domain protein</fullName>
    </submittedName>
</protein>
<dbReference type="InterPro" id="IPR003644">
    <property type="entry name" value="Calx_beta"/>
</dbReference>
<evidence type="ECO:0000313" key="7">
    <source>
        <dbReference type="EMBL" id="QDT09618.1"/>
    </source>
</evidence>
<evidence type="ECO:0000313" key="8">
    <source>
        <dbReference type="Proteomes" id="UP000319817"/>
    </source>
</evidence>
<dbReference type="Gene3D" id="2.60.40.2030">
    <property type="match status" value="2"/>
</dbReference>
<evidence type="ECO:0000256" key="3">
    <source>
        <dbReference type="ARBA" id="ARBA00022837"/>
    </source>
</evidence>
<evidence type="ECO:0000256" key="4">
    <source>
        <dbReference type="ARBA" id="ARBA00023065"/>
    </source>
</evidence>
<dbReference type="SUPFAM" id="SSF141072">
    <property type="entry name" value="CalX-like"/>
    <property type="match status" value="2"/>
</dbReference>
<keyword evidence="8" id="KW-1185">Reference proteome</keyword>
<evidence type="ECO:0000256" key="2">
    <source>
        <dbReference type="ARBA" id="ARBA00022737"/>
    </source>
</evidence>
<dbReference type="InterPro" id="IPR038081">
    <property type="entry name" value="CalX-like_sf"/>
</dbReference>
<dbReference type="GO" id="GO:0016020">
    <property type="term" value="C:membrane"/>
    <property type="evidence" value="ECO:0007669"/>
    <property type="project" value="InterPro"/>
</dbReference>
<evidence type="ECO:0000256" key="5">
    <source>
        <dbReference type="SAM" id="SignalP"/>
    </source>
</evidence>
<keyword evidence="4" id="KW-0406">Ion transport</keyword>
<dbReference type="InterPro" id="IPR017853">
    <property type="entry name" value="GH"/>
</dbReference>
<dbReference type="InterPro" id="IPR029455">
    <property type="entry name" value="GHL15"/>
</dbReference>
<dbReference type="Pfam" id="PF03160">
    <property type="entry name" value="Calx-beta"/>
    <property type="match status" value="1"/>
</dbReference>
<dbReference type="Pfam" id="PF14885">
    <property type="entry name" value="GHL15"/>
    <property type="match status" value="1"/>
</dbReference>
<feature type="signal peptide" evidence="5">
    <location>
        <begin position="1"/>
        <end position="19"/>
    </location>
</feature>
<dbReference type="InterPro" id="IPR051171">
    <property type="entry name" value="CaCA"/>
</dbReference>
<feature type="domain" description="Calx-beta" evidence="6">
    <location>
        <begin position="38"/>
        <end position="130"/>
    </location>
</feature>
<proteinExistence type="predicted"/>
<organism evidence="7 8">
    <name type="scientific">Stieleria marina</name>
    <dbReference type="NCBI Taxonomy" id="1930275"/>
    <lineage>
        <taxon>Bacteria</taxon>
        <taxon>Pseudomonadati</taxon>
        <taxon>Planctomycetota</taxon>
        <taxon>Planctomycetia</taxon>
        <taxon>Pirellulales</taxon>
        <taxon>Pirellulaceae</taxon>
        <taxon>Stieleria</taxon>
    </lineage>
</organism>
<accession>A0A517NR70</accession>
<keyword evidence="4" id="KW-0813">Transport</keyword>
<dbReference type="AlphaFoldDB" id="A0A517NR70"/>
<dbReference type="PANTHER" id="PTHR11878">
    <property type="entry name" value="SODIUM/CALCIUM EXCHANGER"/>
    <property type="match status" value="1"/>
</dbReference>
<reference evidence="7 8" key="1">
    <citation type="submission" date="2019-02" db="EMBL/GenBank/DDBJ databases">
        <title>Deep-cultivation of Planctomycetes and their phenomic and genomic characterization uncovers novel biology.</title>
        <authorList>
            <person name="Wiegand S."/>
            <person name="Jogler M."/>
            <person name="Boedeker C."/>
            <person name="Pinto D."/>
            <person name="Vollmers J."/>
            <person name="Rivas-Marin E."/>
            <person name="Kohn T."/>
            <person name="Peeters S.H."/>
            <person name="Heuer A."/>
            <person name="Rast P."/>
            <person name="Oberbeckmann S."/>
            <person name="Bunk B."/>
            <person name="Jeske O."/>
            <person name="Meyerdierks A."/>
            <person name="Storesund J.E."/>
            <person name="Kallscheuer N."/>
            <person name="Luecker S."/>
            <person name="Lage O.M."/>
            <person name="Pohl T."/>
            <person name="Merkel B.J."/>
            <person name="Hornburger P."/>
            <person name="Mueller R.-W."/>
            <person name="Bruemmer F."/>
            <person name="Labrenz M."/>
            <person name="Spormann A.M."/>
            <person name="Op den Camp H."/>
            <person name="Overmann J."/>
            <person name="Amann R."/>
            <person name="Jetten M.S.M."/>
            <person name="Mascher T."/>
            <person name="Medema M.H."/>
            <person name="Devos D.P."/>
            <person name="Kaster A.-K."/>
            <person name="Ovreas L."/>
            <person name="Rohde M."/>
            <person name="Galperin M.Y."/>
            <person name="Jogler C."/>
        </authorList>
    </citation>
    <scope>NUCLEOTIDE SEQUENCE [LARGE SCALE GENOMIC DNA]</scope>
    <source>
        <strain evidence="7 8">K23_9</strain>
    </source>
</reference>
<keyword evidence="1 5" id="KW-0732">Signal</keyword>
<feature type="chain" id="PRO_5021878975" evidence="5">
    <location>
        <begin position="20"/>
        <end position="618"/>
    </location>
</feature>
<dbReference type="Proteomes" id="UP000319817">
    <property type="component" value="Chromosome"/>
</dbReference>
<dbReference type="GO" id="GO:0030001">
    <property type="term" value="P:metal ion transport"/>
    <property type="evidence" value="ECO:0007669"/>
    <property type="project" value="TreeGrafter"/>
</dbReference>
<dbReference type="GO" id="GO:0007154">
    <property type="term" value="P:cell communication"/>
    <property type="evidence" value="ECO:0007669"/>
    <property type="project" value="InterPro"/>
</dbReference>
<keyword evidence="2" id="KW-0677">Repeat</keyword>
<name>A0A517NR70_9BACT</name>